<reference evidence="2 3" key="1">
    <citation type="submission" date="2024-05" db="EMBL/GenBank/DDBJ databases">
        <title>Genetic variation in Jamaican populations of the coffee berry borer (Hypothenemus hampei).</title>
        <authorList>
            <person name="Errbii M."/>
            <person name="Myrie A."/>
        </authorList>
    </citation>
    <scope>NUCLEOTIDE SEQUENCE [LARGE SCALE GENOMIC DNA]</scope>
    <source>
        <strain evidence="2">JA-Hopewell-2020-01-JO</strain>
        <tissue evidence="2">Whole body</tissue>
    </source>
</reference>
<proteinExistence type="predicted"/>
<feature type="region of interest" description="Disordered" evidence="1">
    <location>
        <begin position="40"/>
        <end position="68"/>
    </location>
</feature>
<dbReference type="Proteomes" id="UP001566132">
    <property type="component" value="Unassembled WGS sequence"/>
</dbReference>
<evidence type="ECO:0000256" key="1">
    <source>
        <dbReference type="SAM" id="MobiDB-lite"/>
    </source>
</evidence>
<dbReference type="AlphaFoldDB" id="A0ABD1EJQ5"/>
<feature type="compositionally biased region" description="Polar residues" evidence="1">
    <location>
        <begin position="40"/>
        <end position="60"/>
    </location>
</feature>
<dbReference type="EMBL" id="JBDJPC010000007">
    <property type="protein sequence ID" value="KAL1494943.1"/>
    <property type="molecule type" value="Genomic_DNA"/>
</dbReference>
<protein>
    <submittedName>
        <fullName evidence="2">Uncharacterized protein</fullName>
    </submittedName>
</protein>
<name>A0ABD1EJQ5_HYPHA</name>
<comment type="caution">
    <text evidence="2">The sequence shown here is derived from an EMBL/GenBank/DDBJ whole genome shotgun (WGS) entry which is preliminary data.</text>
</comment>
<keyword evidence="3" id="KW-1185">Reference proteome</keyword>
<gene>
    <name evidence="2" type="ORF">ABEB36_010444</name>
</gene>
<organism evidence="2 3">
    <name type="scientific">Hypothenemus hampei</name>
    <name type="common">Coffee berry borer</name>
    <dbReference type="NCBI Taxonomy" id="57062"/>
    <lineage>
        <taxon>Eukaryota</taxon>
        <taxon>Metazoa</taxon>
        <taxon>Ecdysozoa</taxon>
        <taxon>Arthropoda</taxon>
        <taxon>Hexapoda</taxon>
        <taxon>Insecta</taxon>
        <taxon>Pterygota</taxon>
        <taxon>Neoptera</taxon>
        <taxon>Endopterygota</taxon>
        <taxon>Coleoptera</taxon>
        <taxon>Polyphaga</taxon>
        <taxon>Cucujiformia</taxon>
        <taxon>Curculionidae</taxon>
        <taxon>Scolytinae</taxon>
        <taxon>Hypothenemus</taxon>
    </lineage>
</organism>
<evidence type="ECO:0000313" key="3">
    <source>
        <dbReference type="Proteomes" id="UP001566132"/>
    </source>
</evidence>
<evidence type="ECO:0000313" key="2">
    <source>
        <dbReference type="EMBL" id="KAL1494943.1"/>
    </source>
</evidence>
<accession>A0ABD1EJQ5</accession>
<sequence>MDTVAEISDCDEKVAEAVGRIAQAKRKKRGLDDIIDRLTQSKQNQETQAPCYQMKANTSGPKDKRKRA</sequence>